<accession>A0ABV9CL57</accession>
<proteinExistence type="predicted"/>
<keyword evidence="2" id="KW-1185">Reference proteome</keyword>
<comment type="caution">
    <text evidence="1">The sequence shown here is derived from an EMBL/GenBank/DDBJ whole genome shotgun (WGS) entry which is preliminary data.</text>
</comment>
<gene>
    <name evidence="1" type="ORF">ACFO60_24700</name>
</gene>
<sequence>MPSPSTMSPELKNKIVTKMFAEAEELGWVYLSSDQRSAIYGRWLDDPEVGGRLREFMGDARARVWIKESPMKEYARARYGVGGYAKYVANPLSGAEDLVKRALGPDWEVVPGKRGIKPLRVRVRRGEEERYFTWAPSEQLKHLVWAAIKAEVFGDATPWILCVVSSFEKPIPSDEQATNIKIAARCQLEIVHVDAL</sequence>
<dbReference type="EMBL" id="JBHSFP010000019">
    <property type="protein sequence ID" value="MFC4533975.1"/>
    <property type="molecule type" value="Genomic_DNA"/>
</dbReference>
<evidence type="ECO:0000313" key="1">
    <source>
        <dbReference type="EMBL" id="MFC4533975.1"/>
    </source>
</evidence>
<protein>
    <submittedName>
        <fullName evidence="1">Uncharacterized protein</fullName>
    </submittedName>
</protein>
<reference evidence="2" key="1">
    <citation type="journal article" date="2019" name="Int. J. Syst. Evol. Microbiol.">
        <title>The Global Catalogue of Microorganisms (GCM) 10K type strain sequencing project: providing services to taxonomists for standard genome sequencing and annotation.</title>
        <authorList>
            <consortium name="The Broad Institute Genomics Platform"/>
            <consortium name="The Broad Institute Genome Sequencing Center for Infectious Disease"/>
            <person name="Wu L."/>
            <person name="Ma J."/>
        </authorList>
    </citation>
    <scope>NUCLEOTIDE SEQUENCE [LARGE SCALE GENOMIC DNA]</scope>
    <source>
        <strain evidence="2">CGMCC 4.7132</strain>
    </source>
</reference>
<name>A0ABV9CL57_9ACTN</name>
<evidence type="ECO:0000313" key="2">
    <source>
        <dbReference type="Proteomes" id="UP001596004"/>
    </source>
</evidence>
<organism evidence="1 2">
    <name type="scientific">Sphaerisporangium dianthi</name>
    <dbReference type="NCBI Taxonomy" id="1436120"/>
    <lineage>
        <taxon>Bacteria</taxon>
        <taxon>Bacillati</taxon>
        <taxon>Actinomycetota</taxon>
        <taxon>Actinomycetes</taxon>
        <taxon>Streptosporangiales</taxon>
        <taxon>Streptosporangiaceae</taxon>
        <taxon>Sphaerisporangium</taxon>
    </lineage>
</organism>
<dbReference type="Proteomes" id="UP001596004">
    <property type="component" value="Unassembled WGS sequence"/>
</dbReference>